<dbReference type="EMBL" id="RCHS01002172">
    <property type="protein sequence ID" value="RMX49070.1"/>
    <property type="molecule type" value="Genomic_DNA"/>
</dbReference>
<reference evidence="1 2" key="1">
    <citation type="journal article" date="2018" name="Sci. Rep.">
        <title>Comparative analysis of the Pocillopora damicornis genome highlights role of immune system in coral evolution.</title>
        <authorList>
            <person name="Cunning R."/>
            <person name="Bay R.A."/>
            <person name="Gillette P."/>
            <person name="Baker A.C."/>
            <person name="Traylor-Knowles N."/>
        </authorList>
    </citation>
    <scope>NUCLEOTIDE SEQUENCE [LARGE SCALE GENOMIC DNA]</scope>
    <source>
        <strain evidence="1">RSMAS</strain>
        <tissue evidence="1">Whole animal</tissue>
    </source>
</reference>
<evidence type="ECO:0000313" key="1">
    <source>
        <dbReference type="EMBL" id="RMX49070.1"/>
    </source>
</evidence>
<gene>
    <name evidence="1" type="ORF">pdam_00003951</name>
</gene>
<sequence length="99" mass="11497">MIPQKRQLRLRNDIDIAVKSRHIRQEYIIYEQNESQTSCNIIMSSKPYRVGQWIPSDQKVLDKWLDNLITEVKSKSKDNLALLMAVQLVRVAMGGILSK</sequence>
<comment type="caution">
    <text evidence="1">The sequence shown here is derived from an EMBL/GenBank/DDBJ whole genome shotgun (WGS) entry which is preliminary data.</text>
</comment>
<dbReference type="Proteomes" id="UP000275408">
    <property type="component" value="Unassembled WGS sequence"/>
</dbReference>
<keyword evidence="2" id="KW-1185">Reference proteome</keyword>
<dbReference type="OrthoDB" id="5961150at2759"/>
<proteinExistence type="predicted"/>
<protein>
    <submittedName>
        <fullName evidence="1">Uncharacterized protein</fullName>
    </submittedName>
</protein>
<evidence type="ECO:0000313" key="2">
    <source>
        <dbReference type="Proteomes" id="UP000275408"/>
    </source>
</evidence>
<organism evidence="1 2">
    <name type="scientific">Pocillopora damicornis</name>
    <name type="common">Cauliflower coral</name>
    <name type="synonym">Millepora damicornis</name>
    <dbReference type="NCBI Taxonomy" id="46731"/>
    <lineage>
        <taxon>Eukaryota</taxon>
        <taxon>Metazoa</taxon>
        <taxon>Cnidaria</taxon>
        <taxon>Anthozoa</taxon>
        <taxon>Hexacorallia</taxon>
        <taxon>Scleractinia</taxon>
        <taxon>Astrocoeniina</taxon>
        <taxon>Pocilloporidae</taxon>
        <taxon>Pocillopora</taxon>
    </lineage>
</organism>
<accession>A0A3M6U5Y8</accession>
<name>A0A3M6U5Y8_POCDA</name>
<dbReference type="AlphaFoldDB" id="A0A3M6U5Y8"/>